<dbReference type="EMBL" id="CAJVQB010000572">
    <property type="protein sequence ID" value="CAG8496140.1"/>
    <property type="molecule type" value="Genomic_DNA"/>
</dbReference>
<protein>
    <recommendedName>
        <fullName evidence="3">Conserved oligomeric Golgi complex subunit 7</fullName>
    </recommendedName>
    <alternativeName>
        <fullName evidence="8">Component of oligomeric Golgi complex 7</fullName>
    </alternativeName>
</protein>
<dbReference type="Pfam" id="PF10191">
    <property type="entry name" value="COG7"/>
    <property type="match status" value="2"/>
</dbReference>
<feature type="region of interest" description="Disordered" evidence="9">
    <location>
        <begin position="826"/>
        <end position="850"/>
    </location>
</feature>
<evidence type="ECO:0000256" key="6">
    <source>
        <dbReference type="ARBA" id="ARBA00023034"/>
    </source>
</evidence>
<keyword evidence="7" id="KW-0472">Membrane</keyword>
<evidence type="ECO:0000256" key="1">
    <source>
        <dbReference type="ARBA" id="ARBA00004395"/>
    </source>
</evidence>
<evidence type="ECO:0000313" key="11">
    <source>
        <dbReference type="Proteomes" id="UP000789901"/>
    </source>
</evidence>
<keyword evidence="6" id="KW-0333">Golgi apparatus</keyword>
<evidence type="ECO:0000256" key="8">
    <source>
        <dbReference type="ARBA" id="ARBA00031345"/>
    </source>
</evidence>
<dbReference type="Proteomes" id="UP000789901">
    <property type="component" value="Unassembled WGS sequence"/>
</dbReference>
<accession>A0ABM8W0V3</accession>
<proteinExistence type="inferred from homology"/>
<evidence type="ECO:0000256" key="7">
    <source>
        <dbReference type="ARBA" id="ARBA00023136"/>
    </source>
</evidence>
<reference evidence="10 11" key="1">
    <citation type="submission" date="2021-06" db="EMBL/GenBank/DDBJ databases">
        <authorList>
            <person name="Kallberg Y."/>
            <person name="Tangrot J."/>
            <person name="Rosling A."/>
        </authorList>
    </citation>
    <scope>NUCLEOTIDE SEQUENCE [LARGE SCALE GENOMIC DNA]</scope>
    <source>
        <strain evidence="10 11">120-4 pot B 10/14</strain>
    </source>
</reference>
<keyword evidence="11" id="KW-1185">Reference proteome</keyword>
<evidence type="ECO:0000256" key="5">
    <source>
        <dbReference type="ARBA" id="ARBA00022927"/>
    </source>
</evidence>
<evidence type="ECO:0000256" key="4">
    <source>
        <dbReference type="ARBA" id="ARBA00022448"/>
    </source>
</evidence>
<comment type="similarity">
    <text evidence="2">Belongs to the COG7 family.</text>
</comment>
<comment type="subcellular location">
    <subcellularLocation>
        <location evidence="1">Golgi apparatus membrane</location>
        <topology evidence="1">Peripheral membrane protein</topology>
    </subcellularLocation>
</comment>
<organism evidence="10 11">
    <name type="scientific">Gigaspora margarita</name>
    <dbReference type="NCBI Taxonomy" id="4874"/>
    <lineage>
        <taxon>Eukaryota</taxon>
        <taxon>Fungi</taxon>
        <taxon>Fungi incertae sedis</taxon>
        <taxon>Mucoromycota</taxon>
        <taxon>Glomeromycotina</taxon>
        <taxon>Glomeromycetes</taxon>
        <taxon>Diversisporales</taxon>
        <taxon>Gigasporaceae</taxon>
        <taxon>Gigaspora</taxon>
    </lineage>
</organism>
<evidence type="ECO:0000313" key="10">
    <source>
        <dbReference type="EMBL" id="CAG8496140.1"/>
    </source>
</evidence>
<keyword evidence="4" id="KW-0813">Transport</keyword>
<feature type="compositionally biased region" description="Basic and acidic residues" evidence="9">
    <location>
        <begin position="826"/>
        <end position="837"/>
    </location>
</feature>
<keyword evidence="5" id="KW-0653">Protein transport</keyword>
<dbReference type="InterPro" id="IPR019335">
    <property type="entry name" value="COG7"/>
</dbReference>
<evidence type="ECO:0000256" key="3">
    <source>
        <dbReference type="ARBA" id="ARBA00020984"/>
    </source>
</evidence>
<comment type="caution">
    <text evidence="10">The sequence shown here is derived from an EMBL/GenBank/DDBJ whole genome shotgun (WGS) entry which is preliminary data.</text>
</comment>
<sequence>MSTSQIIQNGGNKSPSLTVPISTTLSPTSGNSIDFSSFLAKEFDVKSWINNTLSNTNLLNTSPISNSSNPISTSDIDETIKSDIKSTQDISSINELQSLENHSSALVEKLQFLNQEISLRLEKIIDDAVKGIPNIMTDLQIMSQDVINLKQSVLHVKSNLSTIDENSGKALERLKYLDLVKSRMESSRDLLREAENWNNLEAEASTIFASQDYQKASMRLQDAEKSLVIFQNTPEYEERRKLLTELQNQLEATISPQLVAALSQHDTSACQKFYIIFSQIGRKKEFCNYYYGSRKAPLVKMWQNASLIETDQSQITQLSNSTTTSVVSSVNIITSTSSNFHDQQPLSSPKSPSQHQFRKKFVDFLKDFLQELFVVLNEEYTWCGNVFPDNNETLIALIENIFNSLKPSLGSRLVMLVNYYNEQCLPEIINAFMITENFGRQMERVLFNPIQIGSSASRISTFSGTKPFSKGNLISWGNVIFEPFSEYQHDYSEFEKNFLISELKRILQIKRDSSSIDLARIMAENIGKIFSMADDGLQRCMTLTHGFAGIGLVEALNYYFTSFVKEYHHLLDKLRIDCGLNDVNSKHETITQKKFHSSTSNDYFDFDQDKLQQEDWSNFQIGLRLLATCKLAFDKLNLFEETLRTTLVSVKELIEQDLGNEDLEWYERRSSPSINDSMGLSSIGTQSSILLLKQSLLNSYQLVSLLPNIESKSNDLKLLFPAQKSMETFIRQSQRFVFDTIFLPIVKHLSNLPIMEIWSAAAEPVQVSPFNLEIPTFSLSPSEYITRIGEHLLTLPQQFEVYADDESLAFSIKSLPFCDEVESKDENISVGGKKDESTLSSTQGPEANEISSKTSVLSSIKIVSESTVSLVDPSIVQQPQSTVEDISTEEVTHAWITSVARGTMHALFERILVIPQLSSHGTQQLLTDLGYLTNVLSALEIEPTREIIKTIKVLEMDEDSVVNALRVKTGSISSQSGSLMGDFEEFSDVKDSEILDKVASVRGIKLLDLGF</sequence>
<name>A0ABM8W0V3_GIGMA</name>
<feature type="compositionally biased region" description="Polar residues" evidence="9">
    <location>
        <begin position="838"/>
        <end position="850"/>
    </location>
</feature>
<gene>
    <name evidence="10" type="ORF">GMARGA_LOCUS1966</name>
</gene>
<evidence type="ECO:0000256" key="9">
    <source>
        <dbReference type="SAM" id="MobiDB-lite"/>
    </source>
</evidence>
<evidence type="ECO:0000256" key="2">
    <source>
        <dbReference type="ARBA" id="ARBA00005831"/>
    </source>
</evidence>
<dbReference type="PANTHER" id="PTHR21443:SF0">
    <property type="entry name" value="CONSERVED OLIGOMERIC GOLGI COMPLEX SUBUNIT 7"/>
    <property type="match status" value="1"/>
</dbReference>
<dbReference type="PANTHER" id="PTHR21443">
    <property type="entry name" value="CONSERVED OLIGOMERIC GOLGI COMPLEX COMPONENT 7"/>
    <property type="match status" value="1"/>
</dbReference>